<dbReference type="GO" id="GO:0004672">
    <property type="term" value="F:protein kinase activity"/>
    <property type="evidence" value="ECO:0000318"/>
    <property type="project" value="GO_Central"/>
</dbReference>
<dbReference type="FunFam" id="1.10.510.10:FF:000298">
    <property type="entry name" value="Adenine nucleotide alpha hydrolase-like domain kinase"/>
    <property type="match status" value="1"/>
</dbReference>
<reference evidence="8" key="4">
    <citation type="submission" date="2023-03" db="UniProtKB">
        <authorList>
            <consortium name="EnsemblPlants"/>
        </authorList>
    </citation>
    <scope>IDENTIFICATION</scope>
    <source>
        <strain evidence="8">cv. Chiifu-401-42</strain>
    </source>
</reference>
<protein>
    <recommendedName>
        <fullName evidence="6">Protein kinase domain-containing protein</fullName>
    </recommendedName>
</protein>
<dbReference type="PANTHER" id="PTHR47989">
    <property type="entry name" value="OS01G0750732 PROTEIN"/>
    <property type="match status" value="1"/>
</dbReference>
<feature type="compositionally biased region" description="Polar residues" evidence="5">
    <location>
        <begin position="212"/>
        <end position="233"/>
    </location>
</feature>
<dbReference type="InterPro" id="IPR014729">
    <property type="entry name" value="Rossmann-like_a/b/a_fold"/>
</dbReference>
<dbReference type="GO" id="GO:0004674">
    <property type="term" value="F:protein serine/threonine kinase activity"/>
    <property type="evidence" value="ECO:0007669"/>
    <property type="project" value="UniProtKB-KW"/>
</dbReference>
<dbReference type="InterPro" id="IPR001245">
    <property type="entry name" value="Ser-Thr/Tyr_kinase_cat_dom"/>
</dbReference>
<evidence type="ECO:0000259" key="6">
    <source>
        <dbReference type="PROSITE" id="PS50011"/>
    </source>
</evidence>
<dbReference type="SUPFAM" id="SSF56112">
    <property type="entry name" value="Protein kinase-like (PK-like)"/>
    <property type="match status" value="1"/>
</dbReference>
<dbReference type="GO" id="GO:0005524">
    <property type="term" value="F:ATP binding"/>
    <property type="evidence" value="ECO:0007669"/>
    <property type="project" value="UniProtKB-KW"/>
</dbReference>
<keyword evidence="4" id="KW-0067">ATP-binding</keyword>
<feature type="region of interest" description="Disordered" evidence="5">
    <location>
        <begin position="206"/>
        <end position="271"/>
    </location>
</feature>
<dbReference type="InterPro" id="IPR020635">
    <property type="entry name" value="Tyr_kinase_cat_dom"/>
</dbReference>
<evidence type="ECO:0000256" key="4">
    <source>
        <dbReference type="ARBA" id="ARBA00022840"/>
    </source>
</evidence>
<dbReference type="PROSITE" id="PS50011">
    <property type="entry name" value="PROTEIN_KINASE_DOM"/>
    <property type="match status" value="1"/>
</dbReference>
<proteinExistence type="predicted"/>
<evidence type="ECO:0000256" key="2">
    <source>
        <dbReference type="ARBA" id="ARBA00022741"/>
    </source>
</evidence>
<dbReference type="Gramene" id="Bra030880.1">
    <property type="protein sequence ID" value="Bra030880.1-P"/>
    <property type="gene ID" value="Bra030880"/>
</dbReference>
<evidence type="ECO:0000313" key="9">
    <source>
        <dbReference type="Proteomes" id="UP000011750"/>
    </source>
</evidence>
<name>M4EQ09_BRACM</name>
<reference evidence="9" key="2">
    <citation type="journal article" date="2018" name="Hortic Res">
        <title>Improved Brassica rapa reference genome by single-molecule sequencing and chromosome conformation capture technologies.</title>
        <authorList>
            <person name="Zhang L."/>
            <person name="Cai X."/>
            <person name="Wu J."/>
            <person name="Liu M."/>
            <person name="Grob S."/>
            <person name="Cheng F."/>
            <person name="Liang J."/>
            <person name="Cai C."/>
            <person name="Liu Z."/>
            <person name="Liu B."/>
            <person name="Wang F."/>
            <person name="Li S."/>
            <person name="Liu F."/>
            <person name="Li X."/>
            <person name="Cheng L."/>
            <person name="Yang W."/>
            <person name="Li M.H."/>
            <person name="Grossniklaus U."/>
            <person name="Zheng H."/>
            <person name="Wang X."/>
        </authorList>
    </citation>
    <scope>NUCLEOTIDE SEQUENCE [LARGE SCALE GENOMIC DNA]</scope>
    <source>
        <strain evidence="9">cv. Chiifu-401-42</strain>
    </source>
</reference>
<feature type="domain" description="Protein kinase" evidence="6">
    <location>
        <begin position="310"/>
        <end position="590"/>
    </location>
</feature>
<dbReference type="GO" id="GO:0005886">
    <property type="term" value="C:plasma membrane"/>
    <property type="evidence" value="ECO:0000318"/>
    <property type="project" value="GO_Central"/>
</dbReference>
<evidence type="ECO:0000256" key="5">
    <source>
        <dbReference type="SAM" id="MobiDB-lite"/>
    </source>
</evidence>
<accession>M4EQ09</accession>
<dbReference type="InParanoid" id="M4EQ09"/>
<evidence type="ECO:0000313" key="8">
    <source>
        <dbReference type="EnsemblPlants" id="Bra030880.1-P"/>
    </source>
</evidence>
<dbReference type="HOGENOM" id="CLU_000288_51_1_1"/>
<dbReference type="OMA" id="GDVEHEM"/>
<keyword evidence="3" id="KW-0808">Transferase</keyword>
<organism evidence="8 9">
    <name type="scientific">Brassica campestris</name>
    <name type="common">Field mustard</name>
    <dbReference type="NCBI Taxonomy" id="3711"/>
    <lineage>
        <taxon>Eukaryota</taxon>
        <taxon>Viridiplantae</taxon>
        <taxon>Streptophyta</taxon>
        <taxon>Embryophyta</taxon>
        <taxon>Tracheophyta</taxon>
        <taxon>Spermatophyta</taxon>
        <taxon>Magnoliopsida</taxon>
        <taxon>eudicotyledons</taxon>
        <taxon>Gunneridae</taxon>
        <taxon>Pentapetalae</taxon>
        <taxon>rosids</taxon>
        <taxon>malvids</taxon>
        <taxon>Brassicales</taxon>
        <taxon>Brassicaceae</taxon>
        <taxon>Brassiceae</taxon>
        <taxon>Brassica</taxon>
    </lineage>
</organism>
<dbReference type="CDD" id="cd14066">
    <property type="entry name" value="STKc_IRAK"/>
    <property type="match status" value="1"/>
</dbReference>
<dbReference type="CDD" id="cd00293">
    <property type="entry name" value="USP-like"/>
    <property type="match status" value="1"/>
</dbReference>
<dbReference type="FunFam" id="3.40.50.620:FF:000211">
    <property type="entry name" value="Dual-specific kinase DSK1-like"/>
    <property type="match status" value="1"/>
</dbReference>
<dbReference type="SUPFAM" id="SSF52402">
    <property type="entry name" value="Adenine nucleotide alpha hydrolases-like"/>
    <property type="match status" value="1"/>
</dbReference>
<keyword evidence="3" id="KW-0418">Kinase</keyword>
<dbReference type="Proteomes" id="UP000011750">
    <property type="component" value="Chromosome A08"/>
</dbReference>
<dbReference type="InterPro" id="IPR008266">
    <property type="entry name" value="Tyr_kinase_AS"/>
</dbReference>
<gene>
    <name evidence="7" type="ORF">BRAA08T32144Z</name>
</gene>
<evidence type="ECO:0000256" key="1">
    <source>
        <dbReference type="ARBA" id="ARBA00022527"/>
    </source>
</evidence>
<dbReference type="AlphaFoldDB" id="M4EQ09"/>
<dbReference type="PANTHER" id="PTHR47989:SF14">
    <property type="entry name" value="INACTIVE PROTEIN KINASE SELMODRAFT_444075"/>
    <property type="match status" value="1"/>
</dbReference>
<keyword evidence="9" id="KW-1185">Reference proteome</keyword>
<keyword evidence="2" id="KW-0547">Nucleotide-binding</keyword>
<dbReference type="GO" id="GO:0007165">
    <property type="term" value="P:signal transduction"/>
    <property type="evidence" value="ECO:0000318"/>
    <property type="project" value="GO_Central"/>
</dbReference>
<dbReference type="STRING" id="51351.M4EQ09"/>
<reference evidence="9" key="1">
    <citation type="journal article" date="2011" name="Nat. Genet.">
        <title>The genome of the mesopolyploid crop species Brassica rapa.</title>
        <authorList>
            <consortium name="Brassica rapa Genome Sequencing Project Consortium"/>
            <person name="Wang X."/>
            <person name="Wang H."/>
            <person name="Wang J."/>
            <person name="Sun R."/>
            <person name="Wu J."/>
            <person name="Liu S."/>
            <person name="Bai Y."/>
            <person name="Mun J.H."/>
            <person name="Bancroft I."/>
            <person name="Cheng F."/>
            <person name="Huang S."/>
            <person name="Li X."/>
            <person name="Hua W."/>
            <person name="Wang J."/>
            <person name="Wang X."/>
            <person name="Freeling M."/>
            <person name="Pires J.C."/>
            <person name="Paterson A.H."/>
            <person name="Chalhoub B."/>
            <person name="Wang B."/>
            <person name="Hayward A."/>
            <person name="Sharpe A.G."/>
            <person name="Park B.S."/>
            <person name="Weisshaar B."/>
            <person name="Liu B."/>
            <person name="Li B."/>
            <person name="Liu B."/>
            <person name="Tong C."/>
            <person name="Song C."/>
            <person name="Duran C."/>
            <person name="Peng C."/>
            <person name="Geng C."/>
            <person name="Koh C."/>
            <person name="Lin C."/>
            <person name="Edwards D."/>
            <person name="Mu D."/>
            <person name="Shen D."/>
            <person name="Soumpourou E."/>
            <person name="Li F."/>
            <person name="Fraser F."/>
            <person name="Conant G."/>
            <person name="Lassalle G."/>
            <person name="King G.J."/>
            <person name="Bonnema G."/>
            <person name="Tang H."/>
            <person name="Wang H."/>
            <person name="Belcram H."/>
            <person name="Zhou H."/>
            <person name="Hirakawa H."/>
            <person name="Abe H."/>
            <person name="Guo H."/>
            <person name="Wang H."/>
            <person name="Jin H."/>
            <person name="Parkin I.A."/>
            <person name="Batley J."/>
            <person name="Kim J.S."/>
            <person name="Just J."/>
            <person name="Li J."/>
            <person name="Xu J."/>
            <person name="Deng J."/>
            <person name="Kim J.A."/>
            <person name="Li J."/>
            <person name="Yu J."/>
            <person name="Meng J."/>
            <person name="Wang J."/>
            <person name="Min J."/>
            <person name="Poulain J."/>
            <person name="Wang J."/>
            <person name="Hatakeyama K."/>
            <person name="Wu K."/>
            <person name="Wang L."/>
            <person name="Fang L."/>
            <person name="Trick M."/>
            <person name="Links M.G."/>
            <person name="Zhao M."/>
            <person name="Jin M."/>
            <person name="Ramchiary N."/>
            <person name="Drou N."/>
            <person name="Berkman P.J."/>
            <person name="Cai Q."/>
            <person name="Huang Q."/>
            <person name="Li R."/>
            <person name="Tabata S."/>
            <person name="Cheng S."/>
            <person name="Zhang S."/>
            <person name="Zhang S."/>
            <person name="Huang S."/>
            <person name="Sato S."/>
            <person name="Sun S."/>
            <person name="Kwon S.J."/>
            <person name="Choi S.R."/>
            <person name="Lee T.H."/>
            <person name="Fan W."/>
            <person name="Zhao X."/>
            <person name="Tan X."/>
            <person name="Xu X."/>
            <person name="Wang Y."/>
            <person name="Qiu Y."/>
            <person name="Yin Y."/>
            <person name="Li Y."/>
            <person name="Du Y."/>
            <person name="Liao Y."/>
            <person name="Lim Y."/>
            <person name="Narusaka Y."/>
            <person name="Wang Y."/>
            <person name="Wang Z."/>
            <person name="Li Z."/>
            <person name="Wang Z."/>
            <person name="Xiong Z."/>
            <person name="Zhang Z."/>
        </authorList>
    </citation>
    <scope>NUCLEOTIDE SEQUENCE [LARGE SCALE GENOMIC DNA]</scope>
    <source>
        <strain evidence="9">cv. Chiifu-401-42</strain>
    </source>
</reference>
<evidence type="ECO:0000256" key="3">
    <source>
        <dbReference type="ARBA" id="ARBA00022777"/>
    </source>
</evidence>
<sequence>MIRGKHEKRPSSNGTEKVLVAVKASREISKTALVWALTHIVHPGDCITLVVVVTSHNAGRKLWTLPKFAGDCASVHRKPHSDAIPEIKSDLTDTCSQMILQLHDVYDPNKVNVRIKIVSGSPCGAVASEAKESQATWVVLDKHLKQEMKRCIDELQCNIVAIKRSQAKVLRLNLVGSPTTKDAVKENKSRSLGSVGAVVTTPLSSPEVGTPFTGTEAGTSSVASSDLGTSSPIFTAEVKKDDTNAAQETKISRRSDSETSGNIRGAVSLSRNAPPVPPPLCSICQHKAPVFGKPPRFFSYKELELATKGFSQSNFLAEGGFGSVHRGVLPEGQIVAVKQHKLASTQGDVEFCSEVEVLSCAQHRNVVMLIGFCIEQSRRLLVYEYICNGSLDAHLYGRHKDTLEWPARQKIAVGAARGLRYLHEECRVGCIVHRDLRPNNILITHDYEPLVGDFGLARWQPDGELGVDTRIIGTFGYLAPEYTQSGQITEKADVYSFGVVLIELITGRKAMDISRPKGQQCLTEWARSRLEEYAVEELVDPKLEKRYSETEIICMIHTASLCIRRDPHVRPRMSQVLRLLEGDMSVNERFSGRLSTERSQRSVR</sequence>
<dbReference type="PROSITE" id="PS00109">
    <property type="entry name" value="PROTEIN_KINASE_TYR"/>
    <property type="match status" value="1"/>
</dbReference>
<dbReference type="EMBL" id="LR031575">
    <property type="protein sequence ID" value="VDD02667.1"/>
    <property type="molecule type" value="Genomic_DNA"/>
</dbReference>
<dbReference type="FunFam" id="3.30.200.20:FF:000162">
    <property type="entry name" value="Adenine nucleotide alpha hydrolase-like domain kinase"/>
    <property type="match status" value="1"/>
</dbReference>
<accession>A0A3P6B8U9</accession>
<dbReference type="FunCoup" id="M4EQ09">
    <property type="interactions" value="4"/>
</dbReference>
<dbReference type="Pfam" id="PF07714">
    <property type="entry name" value="PK_Tyr_Ser-Thr"/>
    <property type="match status" value="1"/>
</dbReference>
<reference evidence="7" key="3">
    <citation type="submission" date="2018-11" db="EMBL/GenBank/DDBJ databases">
        <authorList>
            <consortium name="Genoscope - CEA"/>
            <person name="William W."/>
        </authorList>
    </citation>
    <scope>NUCLEOTIDE SEQUENCE</scope>
</reference>
<evidence type="ECO:0000313" key="7">
    <source>
        <dbReference type="EMBL" id="VDD02667.1"/>
    </source>
</evidence>
<dbReference type="Gene3D" id="1.10.510.10">
    <property type="entry name" value="Transferase(Phosphotransferase) domain 1"/>
    <property type="match status" value="1"/>
</dbReference>
<dbReference type="InterPro" id="IPR000719">
    <property type="entry name" value="Prot_kinase_dom"/>
</dbReference>
<dbReference type="Gene3D" id="3.40.50.620">
    <property type="entry name" value="HUPs"/>
    <property type="match status" value="1"/>
</dbReference>
<dbReference type="GO" id="GO:0004713">
    <property type="term" value="F:protein tyrosine kinase activity"/>
    <property type="evidence" value="ECO:0007669"/>
    <property type="project" value="InterPro"/>
</dbReference>
<dbReference type="EnsemblPlants" id="Bra030880.1">
    <property type="protein sequence ID" value="Bra030880.1-P"/>
    <property type="gene ID" value="Bra030880"/>
</dbReference>
<keyword evidence="1" id="KW-0723">Serine/threonine-protein kinase</keyword>
<dbReference type="InterPro" id="IPR011009">
    <property type="entry name" value="Kinase-like_dom_sf"/>
</dbReference>
<dbReference type="Gene3D" id="3.30.200.20">
    <property type="entry name" value="Phosphorylase Kinase, domain 1"/>
    <property type="match status" value="1"/>
</dbReference>
<dbReference type="eggNOG" id="KOG1187">
    <property type="taxonomic scope" value="Eukaryota"/>
</dbReference>
<dbReference type="SMART" id="SM00219">
    <property type="entry name" value="TyrKc"/>
    <property type="match status" value="1"/>
</dbReference>